<feature type="transmembrane region" description="Helical" evidence="2">
    <location>
        <begin position="107"/>
        <end position="126"/>
    </location>
</feature>
<dbReference type="EMBL" id="FNCN01000020">
    <property type="protein sequence ID" value="SDH69183.1"/>
    <property type="molecule type" value="Genomic_DNA"/>
</dbReference>
<feature type="coiled-coil region" evidence="1">
    <location>
        <begin position="74"/>
        <end position="101"/>
    </location>
</feature>
<name>A0A1G8EGX2_9ACTN</name>
<gene>
    <name evidence="3" type="ORF">SAMN05421505_12098</name>
</gene>
<dbReference type="STRING" id="504805.SAMN05421505_12098"/>
<proteinExistence type="predicted"/>
<keyword evidence="1" id="KW-0175">Coiled coil</keyword>
<accession>A0A1G8EGX2</accession>
<dbReference type="OrthoDB" id="9983534at2"/>
<evidence type="ECO:0000313" key="4">
    <source>
        <dbReference type="Proteomes" id="UP000198923"/>
    </source>
</evidence>
<dbReference type="RefSeq" id="WP_143020347.1">
    <property type="nucleotide sequence ID" value="NZ_FNCN01000020.1"/>
</dbReference>
<evidence type="ECO:0000256" key="2">
    <source>
        <dbReference type="SAM" id="Phobius"/>
    </source>
</evidence>
<sequence length="129" mass="14665">MATQDDEPTAGELWRVIRRVEESMKEVRGELRDGITELRSELREVVSVLRGEATSRALLTHRVEQLEAGHADQETRLRLAMDDLAARKKEAQEEQKAAERERRVNRWIMTALSALAIGVTLVFNLLKGS</sequence>
<evidence type="ECO:0000313" key="3">
    <source>
        <dbReference type="EMBL" id="SDH69183.1"/>
    </source>
</evidence>
<evidence type="ECO:0000256" key="1">
    <source>
        <dbReference type="SAM" id="Coils"/>
    </source>
</evidence>
<dbReference type="Proteomes" id="UP000198923">
    <property type="component" value="Unassembled WGS sequence"/>
</dbReference>
<organism evidence="3 4">
    <name type="scientific">Sinosporangium album</name>
    <dbReference type="NCBI Taxonomy" id="504805"/>
    <lineage>
        <taxon>Bacteria</taxon>
        <taxon>Bacillati</taxon>
        <taxon>Actinomycetota</taxon>
        <taxon>Actinomycetes</taxon>
        <taxon>Streptosporangiales</taxon>
        <taxon>Streptosporangiaceae</taxon>
        <taxon>Sinosporangium</taxon>
    </lineage>
</organism>
<reference evidence="3 4" key="1">
    <citation type="submission" date="2016-10" db="EMBL/GenBank/DDBJ databases">
        <authorList>
            <person name="de Groot N.N."/>
        </authorList>
    </citation>
    <scope>NUCLEOTIDE SEQUENCE [LARGE SCALE GENOMIC DNA]</scope>
    <source>
        <strain evidence="3 4">CPCC 201354</strain>
    </source>
</reference>
<keyword evidence="4" id="KW-1185">Reference proteome</keyword>
<dbReference type="AlphaFoldDB" id="A0A1G8EGX2"/>
<keyword evidence="2" id="KW-0812">Transmembrane</keyword>
<keyword evidence="2" id="KW-1133">Transmembrane helix</keyword>
<keyword evidence="2" id="KW-0472">Membrane</keyword>
<protein>
    <submittedName>
        <fullName evidence="3">Uncharacterized protein</fullName>
    </submittedName>
</protein>